<dbReference type="Proteomes" id="UP000543598">
    <property type="component" value="Unassembled WGS sequence"/>
</dbReference>
<evidence type="ECO:0000313" key="3">
    <source>
        <dbReference type="Proteomes" id="UP000543598"/>
    </source>
</evidence>
<keyword evidence="3" id="KW-1185">Reference proteome</keyword>
<comment type="caution">
    <text evidence="2">The sequence shown here is derived from an EMBL/GenBank/DDBJ whole genome shotgun (WGS) entry which is preliminary data.</text>
</comment>
<evidence type="ECO:0000313" key="2">
    <source>
        <dbReference type="EMBL" id="NNH04424.1"/>
    </source>
</evidence>
<feature type="domain" description="O-acyltransferase WSD1-like N-terminal" evidence="1">
    <location>
        <begin position="27"/>
        <end position="207"/>
    </location>
</feature>
<dbReference type="RefSeq" id="WP_167036911.1">
    <property type="nucleotide sequence ID" value="NZ_BAAANA010000001.1"/>
</dbReference>
<organism evidence="2 3">
    <name type="scientific">Microbacterium ulmi</name>
    <dbReference type="NCBI Taxonomy" id="179095"/>
    <lineage>
        <taxon>Bacteria</taxon>
        <taxon>Bacillati</taxon>
        <taxon>Actinomycetota</taxon>
        <taxon>Actinomycetes</taxon>
        <taxon>Micrococcales</taxon>
        <taxon>Microbacteriaceae</taxon>
        <taxon>Microbacterium</taxon>
    </lineage>
</organism>
<sequence length="440" mass="47315">MSTPVHLDLVRTLDEQNISTSIAYEAAHTGAVLVLDGEPFRLPDGRLDRARLLAQVRTSLARVPEFSLRLMMSPLGITTPAWVPVAGFDPALQVTFDDEDAELTDDTLRSLAGFGGPVLPIDRPLWDIRFTSLSSGEIALGSRMHHVVGDGQWGFSVIQRVTSAEPSAPDPSVGFDVPGRAPRTSLAVPVHALRAFLRAHPIGADAWREYWRKPFLKRVKRLAGRNARFAREYWIRRRGLRAVFLPPTHLSVFEVPASPAARQAARLRGSLNDLLVAAAMSAVDDDDRGVDVLVPVSHRRGGAGGDVRNHVSMVRAHGEPGADLAARVASVRAIVRAVVKGEEVQAAAGRLVGYATLMPLAEHPVWFGDALVRHVAIIPAGDPRSEISVFATVYAETLSVTVISRLELDVDRMAAAVAAGLTGAARTAGERSQTAEEAAA</sequence>
<protein>
    <recommendedName>
        <fullName evidence="1">O-acyltransferase WSD1-like N-terminal domain-containing protein</fullName>
    </recommendedName>
</protein>
<reference evidence="2 3" key="1">
    <citation type="submission" date="2020-05" db="EMBL/GenBank/DDBJ databases">
        <title>MicrobeNet Type strains.</title>
        <authorList>
            <person name="Nicholson A.C."/>
        </authorList>
    </citation>
    <scope>NUCLEOTIDE SEQUENCE [LARGE SCALE GENOMIC DNA]</scope>
    <source>
        <strain evidence="2 3">JCM 14282</strain>
    </source>
</reference>
<dbReference type="GO" id="GO:0004144">
    <property type="term" value="F:diacylglycerol O-acyltransferase activity"/>
    <property type="evidence" value="ECO:0007669"/>
    <property type="project" value="InterPro"/>
</dbReference>
<proteinExistence type="predicted"/>
<dbReference type="Pfam" id="PF03007">
    <property type="entry name" value="WS_DGAT_cat"/>
    <property type="match status" value="1"/>
</dbReference>
<dbReference type="SUPFAM" id="SSF52777">
    <property type="entry name" value="CoA-dependent acyltransferases"/>
    <property type="match status" value="1"/>
</dbReference>
<dbReference type="GO" id="GO:0045017">
    <property type="term" value="P:glycerolipid biosynthetic process"/>
    <property type="evidence" value="ECO:0007669"/>
    <property type="project" value="InterPro"/>
</dbReference>
<evidence type="ECO:0000259" key="1">
    <source>
        <dbReference type="Pfam" id="PF03007"/>
    </source>
</evidence>
<dbReference type="EMBL" id="JABEMB010000015">
    <property type="protein sequence ID" value="NNH04424.1"/>
    <property type="molecule type" value="Genomic_DNA"/>
</dbReference>
<name>A0A7Y2M0Y6_9MICO</name>
<accession>A0A7Y2M0Y6</accession>
<gene>
    <name evidence="2" type="ORF">HLA99_11260</name>
</gene>
<dbReference type="AlphaFoldDB" id="A0A7Y2M0Y6"/>
<dbReference type="InterPro" id="IPR004255">
    <property type="entry name" value="O-acyltransferase_WSD1_N"/>
</dbReference>